<organism evidence="1 2">
    <name type="scientific">Desulfitobacterium hafniense DP7</name>
    <dbReference type="NCBI Taxonomy" id="537010"/>
    <lineage>
        <taxon>Bacteria</taxon>
        <taxon>Bacillati</taxon>
        <taxon>Bacillota</taxon>
        <taxon>Clostridia</taxon>
        <taxon>Eubacteriales</taxon>
        <taxon>Desulfitobacteriaceae</taxon>
        <taxon>Desulfitobacterium</taxon>
    </lineage>
</organism>
<accession>G9XQM0</accession>
<dbReference type="Proteomes" id="UP000004416">
    <property type="component" value="Unassembled WGS sequence"/>
</dbReference>
<name>G9XQM0_DESHA</name>
<proteinExistence type="predicted"/>
<dbReference type="AlphaFoldDB" id="G9XQM0"/>
<reference evidence="1 2" key="1">
    <citation type="submission" date="2011-08" db="EMBL/GenBank/DDBJ databases">
        <authorList>
            <person name="Weinstock G."/>
            <person name="Sodergren E."/>
            <person name="Clifton S."/>
            <person name="Fulton L."/>
            <person name="Fulton B."/>
            <person name="Courtney L."/>
            <person name="Fronick C."/>
            <person name="Harrison M."/>
            <person name="Strong C."/>
            <person name="Farmer C."/>
            <person name="Delahaunty K."/>
            <person name="Markovic C."/>
            <person name="Hall O."/>
            <person name="Minx P."/>
            <person name="Tomlinson C."/>
            <person name="Mitreva M."/>
            <person name="Hou S."/>
            <person name="Chen J."/>
            <person name="Wollam A."/>
            <person name="Pepin K.H."/>
            <person name="Johnson M."/>
            <person name="Bhonagiri V."/>
            <person name="Zhang X."/>
            <person name="Suruliraj S."/>
            <person name="Warren W."/>
            <person name="Chinwalla A."/>
            <person name="Mardis E.R."/>
            <person name="Wilson R.K."/>
        </authorList>
    </citation>
    <scope>NUCLEOTIDE SEQUENCE [LARGE SCALE GENOMIC DNA]</scope>
    <source>
        <strain evidence="1 2">DP7</strain>
    </source>
</reference>
<evidence type="ECO:0000313" key="2">
    <source>
        <dbReference type="Proteomes" id="UP000004416"/>
    </source>
</evidence>
<protein>
    <submittedName>
        <fullName evidence="1">Uncharacterized protein</fullName>
    </submittedName>
</protein>
<dbReference type="EMBL" id="AFZX01000086">
    <property type="protein sequence ID" value="EHL06181.1"/>
    <property type="molecule type" value="Genomic_DNA"/>
</dbReference>
<gene>
    <name evidence="1" type="ORF">HMPREF0322_03269</name>
</gene>
<dbReference type="HOGENOM" id="CLU_3215323_0_0_9"/>
<evidence type="ECO:0000313" key="1">
    <source>
        <dbReference type="EMBL" id="EHL06181.1"/>
    </source>
</evidence>
<comment type="caution">
    <text evidence="1">The sequence shown here is derived from an EMBL/GenBank/DDBJ whole genome shotgun (WGS) entry which is preliminary data.</text>
</comment>
<sequence>MVNSSFISSHSPLNQLTYLMFISYLARVFDAVIAVKSNLDSNQK</sequence>